<name>A0A317DTC9_9PROT</name>
<dbReference type="PROSITE" id="PS50893">
    <property type="entry name" value="ABC_TRANSPORTER_2"/>
    <property type="match status" value="1"/>
</dbReference>
<dbReference type="GO" id="GO:0005524">
    <property type="term" value="F:ATP binding"/>
    <property type="evidence" value="ECO:0007669"/>
    <property type="project" value="UniProtKB-KW"/>
</dbReference>
<keyword evidence="2" id="KW-0813">Transport</keyword>
<evidence type="ECO:0000259" key="10">
    <source>
        <dbReference type="PROSITE" id="PS50893"/>
    </source>
</evidence>
<dbReference type="InterPro" id="IPR017871">
    <property type="entry name" value="ABC_transporter-like_CS"/>
</dbReference>
<evidence type="ECO:0000256" key="4">
    <source>
        <dbReference type="ARBA" id="ARBA00022692"/>
    </source>
</evidence>
<dbReference type="InterPro" id="IPR011527">
    <property type="entry name" value="ABC1_TM_dom"/>
</dbReference>
<keyword evidence="3" id="KW-1003">Cell membrane</keyword>
<keyword evidence="6" id="KW-0067">ATP-binding</keyword>
<keyword evidence="7 9" id="KW-1133">Transmembrane helix</keyword>
<feature type="domain" description="ABC transmembrane type-1" evidence="11">
    <location>
        <begin position="162"/>
        <end position="438"/>
    </location>
</feature>
<feature type="domain" description="ABC transporter" evidence="10">
    <location>
        <begin position="471"/>
        <end position="706"/>
    </location>
</feature>
<dbReference type="InterPro" id="IPR027417">
    <property type="entry name" value="P-loop_NTPase"/>
</dbReference>
<protein>
    <submittedName>
        <fullName evidence="13">Peptidase C39</fullName>
    </submittedName>
</protein>
<dbReference type="GO" id="GO:0005886">
    <property type="term" value="C:plasma membrane"/>
    <property type="evidence" value="ECO:0007669"/>
    <property type="project" value="UniProtKB-SubCell"/>
</dbReference>
<dbReference type="PANTHER" id="PTHR24221:SF647">
    <property type="entry name" value="BLL6336 PROTEIN"/>
    <property type="match status" value="1"/>
</dbReference>
<evidence type="ECO:0000256" key="8">
    <source>
        <dbReference type="ARBA" id="ARBA00023136"/>
    </source>
</evidence>
<keyword evidence="5" id="KW-0547">Nucleotide-binding</keyword>
<dbReference type="AlphaFoldDB" id="A0A317DTC9"/>
<keyword evidence="14" id="KW-1185">Reference proteome</keyword>
<dbReference type="InterPro" id="IPR005074">
    <property type="entry name" value="Peptidase_C39"/>
</dbReference>
<evidence type="ECO:0000256" key="7">
    <source>
        <dbReference type="ARBA" id="ARBA00022989"/>
    </source>
</evidence>
<dbReference type="GO" id="GO:0008233">
    <property type="term" value="F:peptidase activity"/>
    <property type="evidence" value="ECO:0007669"/>
    <property type="project" value="InterPro"/>
</dbReference>
<evidence type="ECO:0000259" key="11">
    <source>
        <dbReference type="PROSITE" id="PS50929"/>
    </source>
</evidence>
<dbReference type="Pfam" id="PF03412">
    <property type="entry name" value="Peptidase_C39"/>
    <property type="match status" value="1"/>
</dbReference>
<dbReference type="SUPFAM" id="SSF90123">
    <property type="entry name" value="ABC transporter transmembrane region"/>
    <property type="match status" value="1"/>
</dbReference>
<dbReference type="InterPro" id="IPR036640">
    <property type="entry name" value="ABC1_TM_sf"/>
</dbReference>
<evidence type="ECO:0000256" key="3">
    <source>
        <dbReference type="ARBA" id="ARBA00022475"/>
    </source>
</evidence>
<reference evidence="14" key="1">
    <citation type="submission" date="2018-05" db="EMBL/GenBank/DDBJ databases">
        <title>Zavarzinia sp. HR-AS.</title>
        <authorList>
            <person name="Lee Y."/>
            <person name="Jeon C.O."/>
        </authorList>
    </citation>
    <scope>NUCLEOTIDE SEQUENCE [LARGE SCALE GENOMIC DNA]</scope>
    <source>
        <strain evidence="14">DSM 1231</strain>
    </source>
</reference>
<keyword evidence="4 9" id="KW-0812">Transmembrane</keyword>
<dbReference type="EMBL" id="QGLF01000009">
    <property type="protein sequence ID" value="PWR17614.1"/>
    <property type="molecule type" value="Genomic_DNA"/>
</dbReference>
<evidence type="ECO:0000313" key="14">
    <source>
        <dbReference type="Proteomes" id="UP000246077"/>
    </source>
</evidence>
<dbReference type="Pfam" id="PF00664">
    <property type="entry name" value="ABC_membrane"/>
    <property type="match status" value="1"/>
</dbReference>
<comment type="subcellular location">
    <subcellularLocation>
        <location evidence="1">Cell membrane</location>
        <topology evidence="1">Multi-pass membrane protein</topology>
    </subcellularLocation>
</comment>
<evidence type="ECO:0000259" key="12">
    <source>
        <dbReference type="PROSITE" id="PS50990"/>
    </source>
</evidence>
<keyword evidence="8 9" id="KW-0472">Membrane</keyword>
<evidence type="ECO:0000313" key="13">
    <source>
        <dbReference type="EMBL" id="PWR17614.1"/>
    </source>
</evidence>
<dbReference type="Gene3D" id="3.90.70.10">
    <property type="entry name" value="Cysteine proteinases"/>
    <property type="match status" value="1"/>
</dbReference>
<evidence type="ECO:0000256" key="6">
    <source>
        <dbReference type="ARBA" id="ARBA00022840"/>
    </source>
</evidence>
<evidence type="ECO:0000256" key="9">
    <source>
        <dbReference type="SAM" id="Phobius"/>
    </source>
</evidence>
<dbReference type="GO" id="GO:0140359">
    <property type="term" value="F:ABC-type transporter activity"/>
    <property type="evidence" value="ECO:0007669"/>
    <property type="project" value="InterPro"/>
</dbReference>
<dbReference type="SMART" id="SM00382">
    <property type="entry name" value="AAA"/>
    <property type="match status" value="1"/>
</dbReference>
<comment type="caution">
    <text evidence="13">The sequence shown here is derived from an EMBL/GenBank/DDBJ whole genome shotgun (WGS) entry which is preliminary data.</text>
</comment>
<gene>
    <name evidence="13" type="ORF">DKG75_22315</name>
</gene>
<dbReference type="GO" id="GO:0016887">
    <property type="term" value="F:ATP hydrolysis activity"/>
    <property type="evidence" value="ECO:0007669"/>
    <property type="project" value="InterPro"/>
</dbReference>
<dbReference type="GO" id="GO:0034040">
    <property type="term" value="F:ATPase-coupled lipid transmembrane transporter activity"/>
    <property type="evidence" value="ECO:0007669"/>
    <property type="project" value="TreeGrafter"/>
</dbReference>
<dbReference type="PANTHER" id="PTHR24221">
    <property type="entry name" value="ATP-BINDING CASSETTE SUB-FAMILY B"/>
    <property type="match status" value="1"/>
</dbReference>
<feature type="domain" description="Peptidase C39" evidence="12">
    <location>
        <begin position="2"/>
        <end position="127"/>
    </location>
</feature>
<dbReference type="SUPFAM" id="SSF52540">
    <property type="entry name" value="P-loop containing nucleoside triphosphate hydrolases"/>
    <property type="match status" value="1"/>
</dbReference>
<evidence type="ECO:0000256" key="1">
    <source>
        <dbReference type="ARBA" id="ARBA00004651"/>
    </source>
</evidence>
<dbReference type="GO" id="GO:0006508">
    <property type="term" value="P:proteolysis"/>
    <property type="evidence" value="ECO:0007669"/>
    <property type="project" value="InterPro"/>
</dbReference>
<proteinExistence type="predicted"/>
<dbReference type="FunFam" id="3.40.50.300:FF:000299">
    <property type="entry name" value="ABC transporter ATP-binding protein/permease"/>
    <property type="match status" value="1"/>
</dbReference>
<sequence>MRIEPPHSAWRALAVVARHHRRDLDAEGILHAVTGDRTAGTPEAMAAAAAGVGFEAEIRAVAAADLGAWAAGFPCLAFLANGQAVVLLRCRADGRVTIIDPLATTGAPLVIEGASFADHYGGTLLLLRPGAATDEAEAGFGLSWFLPAILRERALLTQVAMAALLLHLLGLAVPVYFQLIIDKVLVHAVSSTLAVLTIGVVGALLFEAFFTFIRRQLLIHATTRIDLRLSLKLFGHLVGLPLTFFDRLPTGILVKHLAQAEKIREFLTGRLFATLIDVTVLVVLLPLLFLYSFWLTLVVLGFAAAIGLVLFLVMPVFRARLSRLYAADGRRQALLVETIGGMATAKALALEPRLARDWSDLSAETAALRRGVASLSASVGVGTGLIEKLMQVAIIAIGALLVFDGGMSVGALVAFQMLAGRVLGPLSQLTGLISEFQETLLSVRMLGEVMNAPPERRAGQSGARPPMRGHIEFDAVTFRYPGVLRPALDRVSLSLPAGAVVGIVGRSGSGKTTLTRLIQGFHAAEEGVLRIDGVDVRAIDLAHLRQNIGTVLQENFLFRGTVRDNIAMTRPEAPVEDVIAAAELAGAADFIQRLPQGLDTVLEEGGSNLSGGQRQRIAIARALLRAPPILLFDEATSALDPESEASVRANMRRMAEGRSVLIVSHRLSTLADADLIVVIDDGRIVDVARHAVLLERCDIYRQLWQGQSA</sequence>
<feature type="transmembrane region" description="Helical" evidence="9">
    <location>
        <begin position="159"/>
        <end position="181"/>
    </location>
</feature>
<feature type="transmembrane region" description="Helical" evidence="9">
    <location>
        <begin position="193"/>
        <end position="213"/>
    </location>
</feature>
<dbReference type="InterPro" id="IPR003439">
    <property type="entry name" value="ABC_transporter-like_ATP-bd"/>
</dbReference>
<feature type="transmembrane region" description="Helical" evidence="9">
    <location>
        <begin position="271"/>
        <end position="291"/>
    </location>
</feature>
<dbReference type="Pfam" id="PF00005">
    <property type="entry name" value="ABC_tran"/>
    <property type="match status" value="1"/>
</dbReference>
<feature type="transmembrane region" description="Helical" evidence="9">
    <location>
        <begin position="297"/>
        <end position="317"/>
    </location>
</feature>
<dbReference type="OrthoDB" id="5288404at2"/>
<dbReference type="InterPro" id="IPR039421">
    <property type="entry name" value="Type_1_exporter"/>
</dbReference>
<dbReference type="PROSITE" id="PS00211">
    <property type="entry name" value="ABC_TRANSPORTER_1"/>
    <property type="match status" value="1"/>
</dbReference>
<organism evidence="13 14">
    <name type="scientific">Zavarzinia compransoris</name>
    <dbReference type="NCBI Taxonomy" id="1264899"/>
    <lineage>
        <taxon>Bacteria</taxon>
        <taxon>Pseudomonadati</taxon>
        <taxon>Pseudomonadota</taxon>
        <taxon>Alphaproteobacteria</taxon>
        <taxon>Rhodospirillales</taxon>
        <taxon>Zavarziniaceae</taxon>
        <taxon>Zavarzinia</taxon>
    </lineage>
</organism>
<evidence type="ECO:0000256" key="2">
    <source>
        <dbReference type="ARBA" id="ARBA00022448"/>
    </source>
</evidence>
<dbReference type="InterPro" id="IPR003593">
    <property type="entry name" value="AAA+_ATPase"/>
</dbReference>
<dbReference type="Gene3D" id="3.40.50.300">
    <property type="entry name" value="P-loop containing nucleotide triphosphate hydrolases"/>
    <property type="match status" value="1"/>
</dbReference>
<dbReference type="RefSeq" id="WP_109923413.1">
    <property type="nucleotide sequence ID" value="NZ_QGLF01000009.1"/>
</dbReference>
<dbReference type="PROSITE" id="PS50929">
    <property type="entry name" value="ABC_TM1F"/>
    <property type="match status" value="1"/>
</dbReference>
<dbReference type="Proteomes" id="UP000246077">
    <property type="component" value="Unassembled WGS sequence"/>
</dbReference>
<dbReference type="Gene3D" id="1.20.1560.10">
    <property type="entry name" value="ABC transporter type 1, transmembrane domain"/>
    <property type="match status" value="1"/>
</dbReference>
<evidence type="ECO:0000256" key="5">
    <source>
        <dbReference type="ARBA" id="ARBA00022741"/>
    </source>
</evidence>
<feature type="transmembrane region" description="Helical" evidence="9">
    <location>
        <begin position="392"/>
        <end position="418"/>
    </location>
</feature>
<dbReference type="PROSITE" id="PS50990">
    <property type="entry name" value="PEPTIDASE_C39"/>
    <property type="match status" value="1"/>
</dbReference>
<accession>A0A317DTC9</accession>